<dbReference type="GO" id="GO:0012505">
    <property type="term" value="C:endomembrane system"/>
    <property type="evidence" value="ECO:0007669"/>
    <property type="project" value="UniProtKB-SubCell"/>
</dbReference>
<keyword evidence="3 6" id="KW-0813">Transport</keyword>
<evidence type="ECO:0000256" key="6">
    <source>
        <dbReference type="PIRNR" id="PIRNR037097"/>
    </source>
</evidence>
<evidence type="ECO:0000256" key="7">
    <source>
        <dbReference type="SAM" id="MobiDB-lite"/>
    </source>
</evidence>
<comment type="similarity">
    <text evidence="2 6">Belongs to the adaptor complexes large subunit family.</text>
</comment>
<comment type="function">
    <text evidence="6">Subunit of novel type of clathrin- or non-clathrin-associated protein coat involved in targeting proteins from the trans-Golgi network (TGN) to the endosomal-lysosomal system.</text>
</comment>
<evidence type="ECO:0000256" key="5">
    <source>
        <dbReference type="ARBA" id="ARBA00023136"/>
    </source>
</evidence>
<evidence type="ECO:0000256" key="4">
    <source>
        <dbReference type="ARBA" id="ARBA00022927"/>
    </source>
</evidence>
<dbReference type="GO" id="GO:0016192">
    <property type="term" value="P:vesicle-mediated transport"/>
    <property type="evidence" value="ECO:0007669"/>
    <property type="project" value="UniProtKB-UniRule"/>
</dbReference>
<organism evidence="9 10">
    <name type="scientific">Esox lucius</name>
    <name type="common">Northern pike</name>
    <dbReference type="NCBI Taxonomy" id="8010"/>
    <lineage>
        <taxon>Eukaryota</taxon>
        <taxon>Metazoa</taxon>
        <taxon>Chordata</taxon>
        <taxon>Craniata</taxon>
        <taxon>Vertebrata</taxon>
        <taxon>Euteleostomi</taxon>
        <taxon>Actinopterygii</taxon>
        <taxon>Neopterygii</taxon>
        <taxon>Teleostei</taxon>
        <taxon>Protacanthopterygii</taxon>
        <taxon>Esociformes</taxon>
        <taxon>Esocidae</taxon>
        <taxon>Esox</taxon>
    </lineage>
</organism>
<dbReference type="AlphaFoldDB" id="A0A6Q2Z9P1"/>
<dbReference type="PIRSF" id="PIRSF037097">
    <property type="entry name" value="AP4_complex_epsilon"/>
    <property type="match status" value="1"/>
</dbReference>
<proteinExistence type="inferred from homology"/>
<sequence>MIRLLYPVHIFSCNLGSNPTALLAEALSTVLSPTFLSKYSIKIKHLMCLLNFLLSSLPPVMKEIMVRAIYCEMLGYQASVSYIHAIKLAQQGSVLEKRLGYLAVSLFLNESDEFLLLLVNTVLKDLQSTNLNEVCMALTAVSQMFPKDMIPAILPIVEEKLTHPKEVIRRKAVLALYKFYLIAPNQVQHIHSKFRKALCDKDPGVMTASLHIYLQLVKESPESYKDLTVSFVTILRQVVGGKLPMDFNYHSVPAPWLQIQLLRILAYLGKEDQGTSEMMYDVLEESLRRAEMNHNITYAILYECVKSIYTVYPKAELLEKAAKCIGNFVLSPKINLKYLGLKALTYVVAQDPNLALPHQMTIIECLDHSDIIIKRATLELLFRITNAQNVTVIVEKMLEFLRQSSNDYSTVDLVGKVAELAEKYPFIKQDPLNLCNGMQPDIPNNFLRLLAEGFDSVEEDRQLRLFAVDSYVLLLQGETASLPQCFLQVISWVLGEYAHLRPDQASDPGKVMRLLTRLLDQRHASAQTRRWILSALTKLCSSPVESSLFSDWPVRLTAVFRGVPQVDSSLSFLDGHVSEALAAGAAPYKPPHQRQEELAHEKALSLEPYGLSLPVSLSTCSITDRLTDRQSPTRLSISSSVSGNSTELSLKGGSTTLKLDGVKRVWGKEGYLVQQPKEVVEETPLPPTELPSPLGSFQSPVSQTQTASPGPEPDQERQQLASSLFVGVGTHHSVCLVRSTACQSLRSSGHFIIVCCVSSPQVSCVSGDLVEEVKGHSVATCQYAVVMMRASVDVELAGLVSYQRVPGQPRATPFSLRLSLKHFIRPLTVSTGEYGKMWLSFSHDVKQNLRLITAGDQSPLTATLDTLRDRLHLHVVDIIGSEGIVACRLLRGQPCLLHCRVHADSLAVWLRSPIPEFPDSLLYHCQKALAEA</sequence>
<feature type="domain" description="AP-4 complex subunit epsilon-1 C-terminal" evidence="8">
    <location>
        <begin position="825"/>
        <end position="930"/>
    </location>
</feature>
<dbReference type="InterPro" id="IPR028269">
    <property type="entry name" value="AP4E1_C"/>
</dbReference>
<dbReference type="Pfam" id="PF14807">
    <property type="entry name" value="AP4E_app_platf"/>
    <property type="match status" value="1"/>
</dbReference>
<reference evidence="9" key="2">
    <citation type="submission" date="2020-02" db="EMBL/GenBank/DDBJ databases">
        <title>Esox lucius (northern pike) genome, fEsoLuc1, primary haplotype.</title>
        <authorList>
            <person name="Myers G."/>
            <person name="Karagic N."/>
            <person name="Meyer A."/>
            <person name="Pippel M."/>
            <person name="Reichard M."/>
            <person name="Winkler S."/>
            <person name="Tracey A."/>
            <person name="Sims Y."/>
            <person name="Howe K."/>
            <person name="Rhie A."/>
            <person name="Formenti G."/>
            <person name="Durbin R."/>
            <person name="Fedrigo O."/>
            <person name="Jarvis E.D."/>
        </authorList>
    </citation>
    <scope>NUCLEOTIDE SEQUENCE [LARGE SCALE GENOMIC DNA]</scope>
</reference>
<gene>
    <name evidence="9" type="primary">AP4E1</name>
</gene>
<reference evidence="9" key="3">
    <citation type="submission" date="2025-08" db="UniProtKB">
        <authorList>
            <consortium name="Ensembl"/>
        </authorList>
    </citation>
    <scope>IDENTIFICATION</scope>
</reference>
<reference evidence="9" key="4">
    <citation type="submission" date="2025-09" db="UniProtKB">
        <authorList>
            <consortium name="Ensembl"/>
        </authorList>
    </citation>
    <scope>IDENTIFICATION</scope>
</reference>
<feature type="compositionally biased region" description="Polar residues" evidence="7">
    <location>
        <begin position="695"/>
        <end position="708"/>
    </location>
</feature>
<dbReference type="InterPro" id="IPR002553">
    <property type="entry name" value="Clathrin/coatomer_adapt-like_N"/>
</dbReference>
<dbReference type="GO" id="GO:0006886">
    <property type="term" value="P:intracellular protein transport"/>
    <property type="evidence" value="ECO:0007669"/>
    <property type="project" value="UniProtKB-UniRule"/>
</dbReference>
<dbReference type="InterPro" id="IPR016024">
    <property type="entry name" value="ARM-type_fold"/>
</dbReference>
<dbReference type="Bgee" id="ENSELUG00000020541">
    <property type="expression patterns" value="Expressed in spleen and 14 other cell types or tissues"/>
</dbReference>
<keyword evidence="6" id="KW-0333">Golgi apparatus</keyword>
<feature type="region of interest" description="Disordered" evidence="7">
    <location>
        <begin position="680"/>
        <end position="718"/>
    </location>
</feature>
<evidence type="ECO:0000313" key="9">
    <source>
        <dbReference type="Ensembl" id="ENSELUP00000074405.2"/>
    </source>
</evidence>
<dbReference type="Proteomes" id="UP000265140">
    <property type="component" value="Chromosome 19"/>
</dbReference>
<dbReference type="InterPro" id="IPR011989">
    <property type="entry name" value="ARM-like"/>
</dbReference>
<evidence type="ECO:0000313" key="10">
    <source>
        <dbReference type="Proteomes" id="UP000265140"/>
    </source>
</evidence>
<dbReference type="InterPro" id="IPR050840">
    <property type="entry name" value="Adaptor_Complx_Large_Subunit"/>
</dbReference>
<dbReference type="PANTHER" id="PTHR22780">
    <property type="entry name" value="ADAPTIN, ALPHA/GAMMA/EPSILON"/>
    <property type="match status" value="1"/>
</dbReference>
<evidence type="ECO:0000259" key="8">
    <source>
        <dbReference type="SMART" id="SM01356"/>
    </source>
</evidence>
<evidence type="ECO:0000256" key="2">
    <source>
        <dbReference type="ARBA" id="ARBA00006613"/>
    </source>
</evidence>
<dbReference type="Pfam" id="PF01602">
    <property type="entry name" value="Adaptin_N"/>
    <property type="match status" value="1"/>
</dbReference>
<dbReference type="SMART" id="SM01356">
    <property type="entry name" value="AP4E_app_platf"/>
    <property type="match status" value="1"/>
</dbReference>
<dbReference type="SUPFAM" id="SSF48371">
    <property type="entry name" value="ARM repeat"/>
    <property type="match status" value="1"/>
</dbReference>
<dbReference type="Ensembl" id="ENSELUT00000064511.2">
    <property type="protein sequence ID" value="ENSELUP00000074405.2"/>
    <property type="gene ID" value="ENSELUG00000020541.3"/>
</dbReference>
<keyword evidence="5 6" id="KW-0472">Membrane</keyword>
<evidence type="ECO:0000256" key="3">
    <source>
        <dbReference type="ARBA" id="ARBA00022448"/>
    </source>
</evidence>
<dbReference type="InterPro" id="IPR017109">
    <property type="entry name" value="AP4_complex_esu"/>
</dbReference>
<comment type="subcellular location">
    <subcellularLocation>
        <location evidence="1">Endomembrane system</location>
        <topology evidence="1">Peripheral membrane protein</topology>
    </subcellularLocation>
</comment>
<keyword evidence="4 6" id="KW-0653">Protein transport</keyword>
<comment type="subunit">
    <text evidence="6">Adaptor protein complex 4 (AP-4) is a heterotetramer composed of two large adaptins, a medium adaptin and a small adaptin.</text>
</comment>
<dbReference type="Gene3D" id="1.25.10.10">
    <property type="entry name" value="Leucine-rich Repeat Variant"/>
    <property type="match status" value="1"/>
</dbReference>
<protein>
    <recommendedName>
        <fullName evidence="6">AP-4 complex subunit epsilon</fullName>
    </recommendedName>
</protein>
<evidence type="ECO:0000256" key="1">
    <source>
        <dbReference type="ARBA" id="ARBA00004184"/>
    </source>
</evidence>
<dbReference type="GO" id="GO:0030124">
    <property type="term" value="C:AP-4 adaptor complex"/>
    <property type="evidence" value="ECO:0007669"/>
    <property type="project" value="UniProtKB-UniRule"/>
</dbReference>
<name>A0A6Q2Z9P1_ESOLU</name>
<reference evidence="10" key="1">
    <citation type="journal article" date="2014" name="PLoS ONE">
        <title>The genome and linkage map of the northern pike (Esox lucius): conserved synteny revealed between the salmonid sister group and the Neoteleostei.</title>
        <authorList>
            <person name="Rondeau E.B."/>
            <person name="Minkley D.R."/>
            <person name="Leong J.S."/>
            <person name="Messmer A.M."/>
            <person name="Jantzen J.R."/>
            <person name="von Schalburg K.R."/>
            <person name="Lemon C."/>
            <person name="Bird N.H."/>
            <person name="Koop B.F."/>
        </authorList>
    </citation>
    <scope>NUCLEOTIDE SEQUENCE</scope>
</reference>
<keyword evidence="10" id="KW-1185">Reference proteome</keyword>
<accession>A0A6Q2Z9P1</accession>
<dbReference type="GeneTree" id="ENSGT00950000182838"/>